<dbReference type="SUPFAM" id="SSF81383">
    <property type="entry name" value="F-box domain"/>
    <property type="match status" value="1"/>
</dbReference>
<dbReference type="SMART" id="SM00256">
    <property type="entry name" value="FBOX"/>
    <property type="match status" value="1"/>
</dbReference>
<dbReference type="EMBL" id="VDMD01000003">
    <property type="protein sequence ID" value="TRM66462.1"/>
    <property type="molecule type" value="Genomic_DNA"/>
</dbReference>
<dbReference type="PROSITE" id="PS50181">
    <property type="entry name" value="FBOX"/>
    <property type="match status" value="1"/>
</dbReference>
<protein>
    <recommendedName>
        <fullName evidence="1">F-box domain-containing protein</fullName>
    </recommendedName>
</protein>
<accession>A0A550CNS4</accession>
<feature type="domain" description="F-box" evidence="1">
    <location>
        <begin position="1"/>
        <end position="45"/>
    </location>
</feature>
<name>A0A550CNS4_9AGAR</name>
<dbReference type="Proteomes" id="UP000320762">
    <property type="component" value="Unassembled WGS sequence"/>
</dbReference>
<dbReference type="InterPro" id="IPR001810">
    <property type="entry name" value="F-box_dom"/>
</dbReference>
<proteinExistence type="predicted"/>
<reference evidence="2 3" key="1">
    <citation type="journal article" date="2019" name="New Phytol.">
        <title>Comparative genomics reveals unique wood-decay strategies and fruiting body development in the Schizophyllaceae.</title>
        <authorList>
            <person name="Almasi E."/>
            <person name="Sahu N."/>
            <person name="Krizsan K."/>
            <person name="Balint B."/>
            <person name="Kovacs G.M."/>
            <person name="Kiss B."/>
            <person name="Cseklye J."/>
            <person name="Drula E."/>
            <person name="Henrissat B."/>
            <person name="Nagy I."/>
            <person name="Chovatia M."/>
            <person name="Adam C."/>
            <person name="LaButti K."/>
            <person name="Lipzen A."/>
            <person name="Riley R."/>
            <person name="Grigoriev I.V."/>
            <person name="Nagy L.G."/>
        </authorList>
    </citation>
    <scope>NUCLEOTIDE SEQUENCE [LARGE SCALE GENOMIC DNA]</scope>
    <source>
        <strain evidence="2 3">NL-1724</strain>
    </source>
</reference>
<evidence type="ECO:0000259" key="1">
    <source>
        <dbReference type="PROSITE" id="PS50181"/>
    </source>
</evidence>
<keyword evidence="3" id="KW-1185">Reference proteome</keyword>
<evidence type="ECO:0000313" key="2">
    <source>
        <dbReference type="EMBL" id="TRM66462.1"/>
    </source>
</evidence>
<sequence>MLQSLPGDLHYSILLRATPLDILSLRKTCRALNAASNSRALWVVMAQRLQLDTGYVVNGNAFGTMSRAKLEDLATSQQRILRIICAEGPQNTSLPREFRPPLAPVCSRSIPLPAPTPAQPERWTCIQSTIICGGQYVLVTWTEVGTYATSIHLIELPPAPYASLARLVATYDVPPNDDQDVYSPEQWLTPEGTLQVLFFHKTSRNASQNELTILETSLSPSESPTAFSKHARLLIPNMVFVCRAGPIIAFRNSAVRPSSVGIWNFHTREVLVWNIVDTMHSFGMTESALTCLSSRHATIYAIPAPGTFNAQSYPYQPLRTVPLYPENTRFMPRATSIDISPDGRVFVLGRRGQLRFIYALSDTTAPIFTCFVKEYELLDGYENIMPTRYGDHLVFWAGKSDGMRGLYLGAVRLPPAGFADAGEAASSYTRNLLLKGATRRAAWKVDVFSGQVLMFGGGLQKPAMVVHDYLRRPGQEV</sequence>
<evidence type="ECO:0000313" key="3">
    <source>
        <dbReference type="Proteomes" id="UP000320762"/>
    </source>
</evidence>
<dbReference type="AlphaFoldDB" id="A0A550CNS4"/>
<organism evidence="2 3">
    <name type="scientific">Schizophyllum amplum</name>
    <dbReference type="NCBI Taxonomy" id="97359"/>
    <lineage>
        <taxon>Eukaryota</taxon>
        <taxon>Fungi</taxon>
        <taxon>Dikarya</taxon>
        <taxon>Basidiomycota</taxon>
        <taxon>Agaricomycotina</taxon>
        <taxon>Agaricomycetes</taxon>
        <taxon>Agaricomycetidae</taxon>
        <taxon>Agaricales</taxon>
        <taxon>Schizophyllaceae</taxon>
        <taxon>Schizophyllum</taxon>
    </lineage>
</organism>
<gene>
    <name evidence="2" type="ORF">BD626DRAFT_158899</name>
</gene>
<dbReference type="InterPro" id="IPR036047">
    <property type="entry name" value="F-box-like_dom_sf"/>
</dbReference>
<comment type="caution">
    <text evidence="2">The sequence shown here is derived from an EMBL/GenBank/DDBJ whole genome shotgun (WGS) entry which is preliminary data.</text>
</comment>